<sequence length="878" mass="92751">MARRSVQIEVDVDDQGAVSGVRRIEDGLKGVEGQAGQTGDEVSRMGSAFDVAIKGIAVLAVAALVREMGRLARETIGVGIEFDDTMALVQSVTGATGDEFAKMRQVAADMGRTTRFSAREAAQGMAELGRAGFDTSEVISTLPPVLDLAAATQTDLGRSAEITSDILQGFNLEAAETARIADVLTAASNNSNTTVERLGEAMSQVAPIAAGLGVGVEEATAAVGALGNAGIQASQAGTTLRAALTRLNSPVGEGADVMEQYGIELQTADGNFVGLTESIRRLESGLGDLTDSQRTAALTQIVGQRAAAGFNALIAEGSDNVEAFARQLRQSSGAAEEAADLLEDNLGGAVREASATLEGLQLQLFESFEGDSRRVVEGFTSVIRSLTGFIGDYGDQISVLARSVIPLTTATAAYVSVLIGKRVAAIGAAGAMQALNAALRANPLGLVLSALTAVATAMLVFRDNTNEATDALDEQVDSAQAVLRGIRELEGAQLAIGVTRATQELEDVEGALSGVQEELREMAGREHRIGDRRALLDRERSLQEARDALITERAVAEQRLNRSLEGRIALLRQEADAIADRSGDLSTEEQERLAELLERIADKEATLAERRQITTDTTDQSTEATEENTDSVEEAIPAVDRLGDAQRRLNRVFEQVGETELFDPSSITGDMRAELADLTQGMEEFADAMGFAPQLDSLAQVEAAIARVNQQLDQTTSQERREDMIQQREELQGTRDTMLGVEDATGRANVQAQQFADQLIGGLLRGQSAAESLSRTLDSILSQLASSAFASLLSFAAGGPATGLFGSVLGIFGGGRRYGGPVESGTVYETHGLGQREFFVPGTDGRIATSQQLSQGSPRRQRIDVRVSGTLRGDMGEL</sequence>
<feature type="coiled-coil region" evidence="2">
    <location>
        <begin position="498"/>
        <end position="525"/>
    </location>
</feature>
<dbReference type="Pfam" id="PF10145">
    <property type="entry name" value="PhageMin_Tail"/>
    <property type="match status" value="1"/>
</dbReference>
<dbReference type="Proteomes" id="UP000315400">
    <property type="component" value="Unassembled WGS sequence"/>
</dbReference>
<proteinExistence type="predicted"/>
<reference evidence="4 5" key="1">
    <citation type="submission" date="2019-06" db="EMBL/GenBank/DDBJ databases">
        <title>Metagenome assembled Genome of Spiribacter salinus SL48-SHIP from the microbial mat of Salt Lake 48 (Novosibirsk region, Russia).</title>
        <authorList>
            <person name="Shipova A."/>
            <person name="Rozanov A.S."/>
            <person name="Bryanskaya A.V."/>
            <person name="Peltek S.E."/>
        </authorList>
    </citation>
    <scope>NUCLEOTIDE SEQUENCE [LARGE SCALE GENOMIC DNA]</scope>
    <source>
        <strain evidence="4">SL48-SHIP-2</strain>
    </source>
</reference>
<evidence type="ECO:0000313" key="5">
    <source>
        <dbReference type="Proteomes" id="UP000315400"/>
    </source>
</evidence>
<feature type="coiled-coil region" evidence="2">
    <location>
        <begin position="561"/>
        <end position="613"/>
    </location>
</feature>
<keyword evidence="2" id="KW-0175">Coiled coil</keyword>
<dbReference type="AlphaFoldDB" id="A0A540VQ71"/>
<evidence type="ECO:0000256" key="1">
    <source>
        <dbReference type="ARBA" id="ARBA00022612"/>
    </source>
</evidence>
<dbReference type="EMBL" id="VIFK01000117">
    <property type="protein sequence ID" value="TQE98910.1"/>
    <property type="molecule type" value="Genomic_DNA"/>
</dbReference>
<dbReference type="PANTHER" id="PTHR37813:SF1">
    <property type="entry name" value="FELS-2 PROPHAGE PROTEIN"/>
    <property type="match status" value="1"/>
</dbReference>
<organism evidence="4 5">
    <name type="scientific">Spiribacter salinus</name>
    <dbReference type="NCBI Taxonomy" id="1335746"/>
    <lineage>
        <taxon>Bacteria</taxon>
        <taxon>Pseudomonadati</taxon>
        <taxon>Pseudomonadota</taxon>
        <taxon>Gammaproteobacteria</taxon>
        <taxon>Chromatiales</taxon>
        <taxon>Ectothiorhodospiraceae</taxon>
        <taxon>Spiribacter</taxon>
    </lineage>
</organism>
<evidence type="ECO:0000256" key="2">
    <source>
        <dbReference type="SAM" id="Coils"/>
    </source>
</evidence>
<keyword evidence="1" id="KW-1188">Viral release from host cell</keyword>
<evidence type="ECO:0000313" key="4">
    <source>
        <dbReference type="EMBL" id="TQE98910.1"/>
    </source>
</evidence>
<dbReference type="InterPro" id="IPR010090">
    <property type="entry name" value="Phage_tape_meas"/>
</dbReference>
<feature type="domain" description="Phage tail tape measure protein" evidence="3">
    <location>
        <begin position="105"/>
        <end position="303"/>
    </location>
</feature>
<comment type="caution">
    <text evidence="4">The sequence shown here is derived from an EMBL/GenBank/DDBJ whole genome shotgun (WGS) entry which is preliminary data.</text>
</comment>
<accession>A0A540VQ71</accession>
<evidence type="ECO:0000259" key="3">
    <source>
        <dbReference type="Pfam" id="PF10145"/>
    </source>
</evidence>
<gene>
    <name evidence="4" type="ORF">FKY71_11395</name>
</gene>
<dbReference type="PANTHER" id="PTHR37813">
    <property type="entry name" value="FELS-2 PROPHAGE PROTEIN"/>
    <property type="match status" value="1"/>
</dbReference>
<protein>
    <submittedName>
        <fullName evidence="4">Phage tail tape measure protein</fullName>
    </submittedName>
</protein>
<feature type="non-terminal residue" evidence="4">
    <location>
        <position position="878"/>
    </location>
</feature>
<dbReference type="NCBIfam" id="TIGR01760">
    <property type="entry name" value="tape_meas_TP901"/>
    <property type="match status" value="1"/>
</dbReference>
<name>A0A540VQ71_9GAMM</name>